<organism evidence="2 3">
    <name type="scientific">Bacteriovorax stolpii</name>
    <name type="common">Bdellovibrio stolpii</name>
    <dbReference type="NCBI Taxonomy" id="960"/>
    <lineage>
        <taxon>Bacteria</taxon>
        <taxon>Pseudomonadati</taxon>
        <taxon>Bdellovibrionota</taxon>
        <taxon>Bacteriovoracia</taxon>
        <taxon>Bacteriovoracales</taxon>
        <taxon>Bacteriovoracaceae</taxon>
        <taxon>Bacteriovorax</taxon>
    </lineage>
</organism>
<protein>
    <submittedName>
        <fullName evidence="2">Uncharacterized protein</fullName>
    </submittedName>
</protein>
<keyword evidence="3" id="KW-1185">Reference proteome</keyword>
<dbReference type="EMBL" id="CP025704">
    <property type="protein sequence ID" value="AUN98810.1"/>
    <property type="molecule type" value="Genomic_DNA"/>
</dbReference>
<evidence type="ECO:0000256" key="1">
    <source>
        <dbReference type="SAM" id="Phobius"/>
    </source>
</evidence>
<evidence type="ECO:0000313" key="3">
    <source>
        <dbReference type="Proteomes" id="UP000235584"/>
    </source>
</evidence>
<proteinExistence type="predicted"/>
<sequence length="130" mass="14884">MHSTLSFSSGEDKISFVHKTSRFYQILFYLKLVVLSFIFCLPKAEMGSLERPNFYKIDKAETSALLIVNHSQIETKVVKKSGQLLDFILPDFTAPIFYSLEKESFDRFIKVSSNDQYISHLKARAPPVIG</sequence>
<gene>
    <name evidence="2" type="ORF">C0V70_12000</name>
</gene>
<keyword evidence="1" id="KW-1133">Transmembrane helix</keyword>
<reference evidence="2 3" key="1">
    <citation type="submission" date="2018-01" db="EMBL/GenBank/DDBJ databases">
        <title>Complete genome sequence of Bacteriovorax stolpii DSM12778.</title>
        <authorList>
            <person name="Tang B."/>
            <person name="Chang J."/>
        </authorList>
    </citation>
    <scope>NUCLEOTIDE SEQUENCE [LARGE SCALE GENOMIC DNA]</scope>
    <source>
        <strain evidence="2 3">DSM 12778</strain>
    </source>
</reference>
<feature type="transmembrane region" description="Helical" evidence="1">
    <location>
        <begin position="23"/>
        <end position="41"/>
    </location>
</feature>
<keyword evidence="1" id="KW-0812">Transmembrane</keyword>
<name>A0A2K9NTG5_BACTC</name>
<dbReference type="KEGG" id="bsto:C0V70_12000"/>
<dbReference type="AlphaFoldDB" id="A0A2K9NTG5"/>
<dbReference type="Proteomes" id="UP000235584">
    <property type="component" value="Chromosome"/>
</dbReference>
<accession>A0A2K9NTG5</accession>
<keyword evidence="1" id="KW-0472">Membrane</keyword>
<evidence type="ECO:0000313" key="2">
    <source>
        <dbReference type="EMBL" id="AUN98810.1"/>
    </source>
</evidence>